<evidence type="ECO:0000313" key="1">
    <source>
        <dbReference type="EMBL" id="TPG66550.1"/>
    </source>
</evidence>
<dbReference type="AlphaFoldDB" id="A0A502GZI0"/>
<comment type="caution">
    <text evidence="1">The sequence shown here is derived from an EMBL/GenBank/DDBJ whole genome shotgun (WGS) entry which is preliminary data.</text>
</comment>
<dbReference type="OrthoDB" id="880732at2"/>
<gene>
    <name evidence="1" type="ORF">EAH73_09100</name>
</gene>
<dbReference type="RefSeq" id="WP_140466181.1">
    <property type="nucleotide sequence ID" value="NZ_RCYZ01000003.1"/>
</dbReference>
<sequence>MTLEAAFAEIQQFWPGGLPFAPGRGGAAARLAAAYPQPLPPDLVAYLDRVAPAHDVYFDTVGNPLTLYGLPRLGPQQPGYSWNPVTQQPITNWNPAFFLLGDTGADPVLLNLAQPADGYQQLLHGAGSWEAGATLADTAGQLLLCAAARHHALTAFEDDPFIDDARGFNLAPRAAAWLFPRLRTWAGPHYAAWVEGLDNA</sequence>
<keyword evidence="2" id="KW-1185">Reference proteome</keyword>
<dbReference type="EMBL" id="RCYZ01000003">
    <property type="protein sequence ID" value="TPG66550.1"/>
    <property type="molecule type" value="Genomic_DNA"/>
</dbReference>
<accession>A0A502GZI0</accession>
<dbReference type="Proteomes" id="UP000317646">
    <property type="component" value="Unassembled WGS sequence"/>
</dbReference>
<evidence type="ECO:0008006" key="3">
    <source>
        <dbReference type="Google" id="ProtNLM"/>
    </source>
</evidence>
<reference evidence="1 2" key="1">
    <citation type="journal article" date="2019" name="Environ. Microbiol.">
        <title>Species interactions and distinct microbial communities in high Arctic permafrost affected cryosols are associated with the CH4 and CO2 gas fluxes.</title>
        <authorList>
            <person name="Altshuler I."/>
            <person name="Hamel J."/>
            <person name="Turney S."/>
            <person name="Magnuson E."/>
            <person name="Levesque R."/>
            <person name="Greer C."/>
            <person name="Whyte L.G."/>
        </authorList>
    </citation>
    <scope>NUCLEOTIDE SEQUENCE [LARGE SCALE GENOMIC DNA]</scope>
    <source>
        <strain evidence="1 2">S9.2P</strain>
    </source>
</reference>
<proteinExistence type="predicted"/>
<organism evidence="1 2">
    <name type="scientific">Hymenobacter nivis</name>
    <dbReference type="NCBI Taxonomy" id="1850093"/>
    <lineage>
        <taxon>Bacteria</taxon>
        <taxon>Pseudomonadati</taxon>
        <taxon>Bacteroidota</taxon>
        <taxon>Cytophagia</taxon>
        <taxon>Cytophagales</taxon>
        <taxon>Hymenobacteraceae</taxon>
        <taxon>Hymenobacter</taxon>
    </lineage>
</organism>
<evidence type="ECO:0000313" key="2">
    <source>
        <dbReference type="Proteomes" id="UP000317646"/>
    </source>
</evidence>
<name>A0A502GZI0_9BACT</name>
<protein>
    <recommendedName>
        <fullName evidence="3">SMI1/KNR4 family protein</fullName>
    </recommendedName>
</protein>